<evidence type="ECO:0000256" key="8">
    <source>
        <dbReference type="ARBA" id="ARBA00023040"/>
    </source>
</evidence>
<feature type="transmembrane region" description="Helical" evidence="13">
    <location>
        <begin position="128"/>
        <end position="150"/>
    </location>
</feature>
<evidence type="ECO:0000256" key="5">
    <source>
        <dbReference type="ARBA" id="ARBA00022507"/>
    </source>
</evidence>
<dbReference type="GeneID" id="100090753"/>
<keyword evidence="6 13" id="KW-0812">Transmembrane</keyword>
<dbReference type="GO" id="GO:0005886">
    <property type="term" value="C:plasma membrane"/>
    <property type="evidence" value="ECO:0000318"/>
    <property type="project" value="GO_Central"/>
</dbReference>
<reference evidence="14" key="2">
    <citation type="submission" date="2025-08" db="UniProtKB">
        <authorList>
            <consortium name="Ensembl"/>
        </authorList>
    </citation>
    <scope>IDENTIFICATION</scope>
    <source>
        <strain evidence="14">Glennie</strain>
    </source>
</reference>
<dbReference type="KEGG" id="oaa:100090753"/>
<sequence>MLSNDLLWGVLFLCQTGVGILGNSALLGIYVNILLYQSQQKKPTDLIITLLTVANTIVLLTRGVPMAMASFGMRDIVDEVGCIALFFVNRVSRGLSICITCLLSMFQAITISPSTSRWGQLKPRAPSYIIPSLIFFCILNFLIYLGSILNSQFSRNVSDSKYTFISKSCSILPRGTGVLIIVCLNAMTLRDLLFIGLMSWASGHMVIVLYRHHKQVQHIRSTSLSPKSSAETRAAHSILLLVTCFVTFYWINCSTTVSLSVQTDYSAVIHNSTSFVSACYPLLCPLLLISTDARVPIARYILRKLRGSSARSAHVSP</sequence>
<evidence type="ECO:0000313" key="14">
    <source>
        <dbReference type="Ensembl" id="ENSOANP00000019756.2"/>
    </source>
</evidence>
<dbReference type="SUPFAM" id="SSF81321">
    <property type="entry name" value="Family A G protein-coupled receptor-like"/>
    <property type="match status" value="1"/>
</dbReference>
<keyword evidence="9 13" id="KW-0472">Membrane</keyword>
<keyword evidence="8 13" id="KW-0297">G-protein coupled receptor</keyword>
<dbReference type="GeneTree" id="ENSGT00960000186612"/>
<evidence type="ECO:0000256" key="4">
    <source>
        <dbReference type="ARBA" id="ARBA00022475"/>
    </source>
</evidence>
<name>F7FMP8_ORNAN</name>
<feature type="transmembrane region" description="Helical" evidence="13">
    <location>
        <begin position="46"/>
        <end position="65"/>
    </location>
</feature>
<feature type="transmembrane region" description="Helical" evidence="13">
    <location>
        <begin position="6"/>
        <end position="34"/>
    </location>
</feature>
<proteinExistence type="inferred from homology"/>
<feature type="transmembrane region" description="Helical" evidence="13">
    <location>
        <begin position="171"/>
        <end position="187"/>
    </location>
</feature>
<dbReference type="GO" id="GO:0005550">
    <property type="term" value="F:pheromone binding"/>
    <property type="evidence" value="ECO:0000318"/>
    <property type="project" value="GO_Central"/>
</dbReference>
<gene>
    <name evidence="14" type="primary">ORNANAV1R3127</name>
</gene>
<evidence type="ECO:0000256" key="10">
    <source>
        <dbReference type="ARBA" id="ARBA00023170"/>
    </source>
</evidence>
<dbReference type="AlphaFoldDB" id="F7FMP8"/>
<evidence type="ECO:0000256" key="7">
    <source>
        <dbReference type="ARBA" id="ARBA00022989"/>
    </source>
</evidence>
<dbReference type="PRINTS" id="PR01534">
    <property type="entry name" value="VOMERONASL1R"/>
</dbReference>
<keyword evidence="4 13" id="KW-1003">Cell membrane</keyword>
<reference evidence="14 15" key="1">
    <citation type="journal article" date="2008" name="Nature">
        <title>Genome analysis of the platypus reveals unique signatures of evolution.</title>
        <authorList>
            <person name="Warren W.C."/>
            <person name="Hillier L.W."/>
            <person name="Marshall Graves J.A."/>
            <person name="Birney E."/>
            <person name="Ponting C.P."/>
            <person name="Grutzner F."/>
            <person name="Belov K."/>
            <person name="Miller W."/>
            <person name="Clarke L."/>
            <person name="Chinwalla A.T."/>
            <person name="Yang S.P."/>
            <person name="Heger A."/>
            <person name="Locke D.P."/>
            <person name="Miethke P."/>
            <person name="Waters P.D."/>
            <person name="Veyrunes F."/>
            <person name="Fulton L."/>
            <person name="Fulton B."/>
            <person name="Graves T."/>
            <person name="Wallis J."/>
            <person name="Puente X.S."/>
            <person name="Lopez-Otin C."/>
            <person name="Ordonez G.R."/>
            <person name="Eichler E.E."/>
            <person name="Chen L."/>
            <person name="Cheng Z."/>
            <person name="Deakin J.E."/>
            <person name="Alsop A."/>
            <person name="Thompson K."/>
            <person name="Kirby P."/>
            <person name="Papenfuss A.T."/>
            <person name="Wakefield M.J."/>
            <person name="Olender T."/>
            <person name="Lancet D."/>
            <person name="Huttley G.A."/>
            <person name="Smit A.F."/>
            <person name="Pask A."/>
            <person name="Temple-Smith P."/>
            <person name="Batzer M.A."/>
            <person name="Walker J.A."/>
            <person name="Konkel M.K."/>
            <person name="Harris R.S."/>
            <person name="Whittington C.M."/>
            <person name="Wong E.S."/>
            <person name="Gemmell N.J."/>
            <person name="Buschiazzo E."/>
            <person name="Vargas Jentzsch I.M."/>
            <person name="Merkel A."/>
            <person name="Schmitz J."/>
            <person name="Zemann A."/>
            <person name="Churakov G."/>
            <person name="Kriegs J.O."/>
            <person name="Brosius J."/>
            <person name="Murchison E.P."/>
            <person name="Sachidanandam R."/>
            <person name="Smith C."/>
            <person name="Hannon G.J."/>
            <person name="Tsend-Ayush E."/>
            <person name="McMillan D."/>
            <person name="Attenborough R."/>
            <person name="Rens W."/>
            <person name="Ferguson-Smith M."/>
            <person name="Lefevre C.M."/>
            <person name="Sharp J.A."/>
            <person name="Nicholas K.R."/>
            <person name="Ray D.A."/>
            <person name="Kube M."/>
            <person name="Reinhardt R."/>
            <person name="Pringle T.H."/>
            <person name="Taylor J."/>
            <person name="Jones R.C."/>
            <person name="Nixon B."/>
            <person name="Dacheux J.L."/>
            <person name="Niwa H."/>
            <person name="Sekita Y."/>
            <person name="Huang X."/>
            <person name="Stark A."/>
            <person name="Kheradpour P."/>
            <person name="Kellis M."/>
            <person name="Flicek P."/>
            <person name="Chen Y."/>
            <person name="Webber C."/>
            <person name="Hardison R."/>
            <person name="Nelson J."/>
            <person name="Hallsworth-Pepin K."/>
            <person name="Delehaunty K."/>
            <person name="Markovic C."/>
            <person name="Minx P."/>
            <person name="Feng Y."/>
            <person name="Kremitzki C."/>
            <person name="Mitreva M."/>
            <person name="Glasscock J."/>
            <person name="Wylie T."/>
            <person name="Wohldmann P."/>
            <person name="Thiru P."/>
            <person name="Nhan M.N."/>
            <person name="Pohl C.S."/>
            <person name="Smith S.M."/>
            <person name="Hou S."/>
            <person name="Nefedov M."/>
            <person name="de Jong P.J."/>
            <person name="Renfree M.B."/>
            <person name="Mardis E.R."/>
            <person name="Wilson R.K."/>
        </authorList>
    </citation>
    <scope>NUCLEOTIDE SEQUENCE [LARGE SCALE GENOMIC DNA]</scope>
    <source>
        <strain evidence="14 15">Glennie</strain>
    </source>
</reference>
<keyword evidence="10 13" id="KW-0675">Receptor</keyword>
<evidence type="ECO:0000313" key="15">
    <source>
        <dbReference type="Proteomes" id="UP000002279"/>
    </source>
</evidence>
<keyword evidence="15" id="KW-1185">Reference proteome</keyword>
<dbReference type="CTD" id="100090753"/>
<dbReference type="Ensembl" id="ENSOANT00000019759.2">
    <property type="protein sequence ID" value="ENSOANP00000019756.2"/>
    <property type="gene ID" value="ENSOANG00000051247.1"/>
</dbReference>
<dbReference type="InParanoid" id="F7FMP8"/>
<evidence type="ECO:0000256" key="2">
    <source>
        <dbReference type="ARBA" id="ARBA00004651"/>
    </source>
</evidence>
<keyword evidence="11" id="KW-0325">Glycoprotein</keyword>
<evidence type="ECO:0000256" key="6">
    <source>
        <dbReference type="ARBA" id="ARBA00022692"/>
    </source>
</evidence>
<evidence type="ECO:0000256" key="3">
    <source>
        <dbReference type="ARBA" id="ARBA00010663"/>
    </source>
</evidence>
<dbReference type="RefSeq" id="NP_001240448.1">
    <property type="nucleotide sequence ID" value="NM_001253519.1"/>
</dbReference>
<evidence type="ECO:0000256" key="9">
    <source>
        <dbReference type="ARBA" id="ARBA00023136"/>
    </source>
</evidence>
<dbReference type="Pfam" id="PF03402">
    <property type="entry name" value="V1R"/>
    <property type="match status" value="1"/>
</dbReference>
<feature type="transmembrane region" description="Helical" evidence="13">
    <location>
        <begin position="95"/>
        <end position="116"/>
    </location>
</feature>
<dbReference type="OMA" id="NAMTLRD"/>
<dbReference type="PANTHER" id="PTHR24062">
    <property type="entry name" value="VOMERONASAL TYPE-1 RECEPTOR"/>
    <property type="match status" value="1"/>
</dbReference>
<dbReference type="eggNOG" id="ENOG502RD1P">
    <property type="taxonomic scope" value="Eukaryota"/>
</dbReference>
<keyword evidence="12 13" id="KW-0807">Transducer</keyword>
<protein>
    <recommendedName>
        <fullName evidence="13">Vomeronasal type-1 receptor</fullName>
    </recommendedName>
</protein>
<evidence type="ECO:0000256" key="12">
    <source>
        <dbReference type="ARBA" id="ARBA00023224"/>
    </source>
</evidence>
<keyword evidence="7 13" id="KW-1133">Transmembrane helix</keyword>
<dbReference type="GO" id="GO:0019236">
    <property type="term" value="P:response to pheromone"/>
    <property type="evidence" value="ECO:0007669"/>
    <property type="project" value="UniProtKB-KW"/>
</dbReference>
<dbReference type="FunCoup" id="F7FMP8">
    <property type="interactions" value="3"/>
</dbReference>
<dbReference type="HOGENOM" id="CLU_058641_1_0_1"/>
<feature type="transmembrane region" description="Helical" evidence="13">
    <location>
        <begin position="234"/>
        <end position="251"/>
    </location>
</feature>
<dbReference type="FunFam" id="1.20.1070.10:FF:000033">
    <property type="entry name" value="Vomeronasal type-1 receptor"/>
    <property type="match status" value="1"/>
</dbReference>
<keyword evidence="5 13" id="KW-0589">Pheromone response</keyword>
<accession>F7FMP8</accession>
<organism evidence="14 15">
    <name type="scientific">Ornithorhynchus anatinus</name>
    <name type="common">Duckbill platypus</name>
    <dbReference type="NCBI Taxonomy" id="9258"/>
    <lineage>
        <taxon>Eukaryota</taxon>
        <taxon>Metazoa</taxon>
        <taxon>Chordata</taxon>
        <taxon>Craniata</taxon>
        <taxon>Vertebrata</taxon>
        <taxon>Euteleostomi</taxon>
        <taxon>Mammalia</taxon>
        <taxon>Monotremata</taxon>
        <taxon>Ornithorhynchidae</taxon>
        <taxon>Ornithorhynchus</taxon>
    </lineage>
</organism>
<dbReference type="InterPro" id="IPR004072">
    <property type="entry name" value="Vmron_rcpt_1"/>
</dbReference>
<dbReference type="Gene3D" id="1.20.1070.10">
    <property type="entry name" value="Rhodopsin 7-helix transmembrane proteins"/>
    <property type="match status" value="1"/>
</dbReference>
<comment type="similarity">
    <text evidence="3 13">Belongs to the G-protein coupled receptor 1 family.</text>
</comment>
<feature type="transmembrane region" description="Helical" evidence="13">
    <location>
        <begin position="193"/>
        <end position="213"/>
    </location>
</feature>
<dbReference type="GO" id="GO:0016503">
    <property type="term" value="F:pheromone receptor activity"/>
    <property type="evidence" value="ECO:0007669"/>
    <property type="project" value="InterPro"/>
</dbReference>
<evidence type="ECO:0000256" key="1">
    <source>
        <dbReference type="ARBA" id="ARBA00003878"/>
    </source>
</evidence>
<evidence type="ECO:0000256" key="11">
    <source>
        <dbReference type="ARBA" id="ARBA00023180"/>
    </source>
</evidence>
<reference evidence="14" key="3">
    <citation type="submission" date="2025-09" db="UniProtKB">
        <authorList>
            <consortium name="Ensembl"/>
        </authorList>
    </citation>
    <scope>IDENTIFICATION</scope>
    <source>
        <strain evidence="14">Glennie</strain>
    </source>
</reference>
<comment type="function">
    <text evidence="1">Putative pheromone receptor.</text>
</comment>
<dbReference type="Proteomes" id="UP000002279">
    <property type="component" value="Chromosome X5"/>
</dbReference>
<evidence type="ECO:0000256" key="13">
    <source>
        <dbReference type="RuleBase" id="RU364061"/>
    </source>
</evidence>
<dbReference type="OrthoDB" id="9606139at2759"/>
<comment type="subcellular location">
    <subcellularLocation>
        <location evidence="2 13">Cell membrane</location>
        <topology evidence="2 13">Multi-pass membrane protein</topology>
    </subcellularLocation>
</comment>